<dbReference type="Proteomes" id="UP000677918">
    <property type="component" value="Unassembled WGS sequence"/>
</dbReference>
<sequence>MIAGWEAQLLYAGAWLALSAFLFGVLALAAYKPGRMRKLVWNRQERGRIRRFFLAWQERLAGGRPGMEAKGRLLRQGGVRLSVRWYLVVKHVTAAGALATAAGIAVIDSFVQPVPGMWMGCALCAMLIGLALADQYLLQLAVARRQRQITSEIYMICRQLLYYRDSRMNLHSKLMRCQGFMRVLSGPFRRMLNAWYEHPEHALQAFKEEVGIAEAHSFVETLNTMRMGESEKYYRLLQERAEDYKDKLEMAKEGMKETRSYVLFVLAGIPILNTFWVFLYPWVREGEELFYHLNY</sequence>
<dbReference type="AlphaFoldDB" id="A0A8J4H8N1"/>
<accession>A0A8J4H8N1</accession>
<organism evidence="2 3">
    <name type="scientific">Xylanibacillus composti</name>
    <dbReference type="NCBI Taxonomy" id="1572762"/>
    <lineage>
        <taxon>Bacteria</taxon>
        <taxon>Bacillati</taxon>
        <taxon>Bacillota</taxon>
        <taxon>Bacilli</taxon>
        <taxon>Bacillales</taxon>
        <taxon>Paenibacillaceae</taxon>
        <taxon>Xylanibacillus</taxon>
    </lineage>
</organism>
<proteinExistence type="predicted"/>
<gene>
    <name evidence="2" type="ORF">XYCOK13_38420</name>
</gene>
<name>A0A8J4H8N1_9BACL</name>
<protein>
    <submittedName>
        <fullName evidence="2">Uncharacterized protein</fullName>
    </submittedName>
</protein>
<feature type="transmembrane region" description="Helical" evidence="1">
    <location>
        <begin position="117"/>
        <end position="138"/>
    </location>
</feature>
<comment type="caution">
    <text evidence="2">The sequence shown here is derived from an EMBL/GenBank/DDBJ whole genome shotgun (WGS) entry which is preliminary data.</text>
</comment>
<keyword evidence="1" id="KW-1133">Transmembrane helix</keyword>
<feature type="transmembrane region" description="Helical" evidence="1">
    <location>
        <begin position="85"/>
        <end position="111"/>
    </location>
</feature>
<keyword evidence="1" id="KW-0812">Transmembrane</keyword>
<dbReference type="EMBL" id="BOVK01000067">
    <property type="protein sequence ID" value="GIQ71018.1"/>
    <property type="molecule type" value="Genomic_DNA"/>
</dbReference>
<keyword evidence="3" id="KW-1185">Reference proteome</keyword>
<evidence type="ECO:0000313" key="3">
    <source>
        <dbReference type="Proteomes" id="UP000677918"/>
    </source>
</evidence>
<dbReference type="RefSeq" id="WP_213413826.1">
    <property type="nucleotide sequence ID" value="NZ_BOVK01000067.1"/>
</dbReference>
<keyword evidence="1" id="KW-0472">Membrane</keyword>
<reference evidence="2" key="1">
    <citation type="submission" date="2021-04" db="EMBL/GenBank/DDBJ databases">
        <title>Draft genome sequence of Xylanibacillus composti strain K13.</title>
        <authorList>
            <person name="Uke A."/>
            <person name="Chhe C."/>
            <person name="Baramee S."/>
            <person name="Kosugi A."/>
        </authorList>
    </citation>
    <scope>NUCLEOTIDE SEQUENCE</scope>
    <source>
        <strain evidence="2">K13</strain>
    </source>
</reference>
<feature type="transmembrane region" description="Helical" evidence="1">
    <location>
        <begin position="12"/>
        <end position="31"/>
    </location>
</feature>
<feature type="transmembrane region" description="Helical" evidence="1">
    <location>
        <begin position="261"/>
        <end position="283"/>
    </location>
</feature>
<evidence type="ECO:0000313" key="2">
    <source>
        <dbReference type="EMBL" id="GIQ71018.1"/>
    </source>
</evidence>
<evidence type="ECO:0000256" key="1">
    <source>
        <dbReference type="SAM" id="Phobius"/>
    </source>
</evidence>